<name>A0A0D2DET9_9EURO</name>
<sequence>MVSSSSSPASTSSPSASSRSRPRSRSPRFNLPRSETEPWYRVITLDLLFLILANSVFHPYVSFIFYLCIAALHKHREPIAHYTLWYTAFLVAVEVAAWANQRVTYGRHRKVAWESEVVVITGGASGLGRAMAEMLLRKGVSVAVLDTKGPDEQAKETMERWDLVWEVVDVSDARKVERAVEKVIKELGEPTILVNNAASTIAGLPLLPASTSSSKSKPNGQNSTLSPNQASRTLSINAVSHFNLLSAVLPRLISSKTGAHVVTVSSVLAHLSPASLADYSASKAAASSLHQTLCHELRTHPDPDVFARVKTLLVETGQLDTQLFADITSLPFYAHFFGPVLTAQEVAKEIIRTIERGDGGVIRMPLYAKCIPLYHLLPGTLQLFVRWVSGVDAAISQRNKKA</sequence>
<evidence type="ECO:0000256" key="5">
    <source>
        <dbReference type="SAM" id="Phobius"/>
    </source>
</evidence>
<feature type="compositionally biased region" description="Low complexity" evidence="4">
    <location>
        <begin position="1"/>
        <end position="19"/>
    </location>
</feature>
<keyword evidence="5" id="KW-1133">Transmembrane helix</keyword>
<dbReference type="AlphaFoldDB" id="A0A0D2DET9"/>
<dbReference type="PANTHER" id="PTHR24322:SF736">
    <property type="entry name" value="RETINOL DEHYDROGENASE 10"/>
    <property type="match status" value="1"/>
</dbReference>
<evidence type="ECO:0000256" key="3">
    <source>
        <dbReference type="ARBA" id="ARBA00023002"/>
    </source>
</evidence>
<dbReference type="GeneID" id="27359123"/>
<feature type="region of interest" description="Disordered" evidence="4">
    <location>
        <begin position="1"/>
        <end position="30"/>
    </location>
</feature>
<dbReference type="InterPro" id="IPR036291">
    <property type="entry name" value="NAD(P)-bd_dom_sf"/>
</dbReference>
<dbReference type="STRING" id="215243.A0A0D2DET9"/>
<dbReference type="InterPro" id="IPR020904">
    <property type="entry name" value="Sc_DH/Rdtase_CS"/>
</dbReference>
<dbReference type="Proteomes" id="UP000053342">
    <property type="component" value="Unassembled WGS sequence"/>
</dbReference>
<dbReference type="VEuPathDB" id="FungiDB:PV06_07049"/>
<keyword evidence="5" id="KW-0472">Membrane</keyword>
<dbReference type="GO" id="GO:0016616">
    <property type="term" value="F:oxidoreductase activity, acting on the CH-OH group of donors, NAD or NADP as acceptor"/>
    <property type="evidence" value="ECO:0007669"/>
    <property type="project" value="TreeGrafter"/>
</dbReference>
<dbReference type="PROSITE" id="PS00061">
    <property type="entry name" value="ADH_SHORT"/>
    <property type="match status" value="1"/>
</dbReference>
<dbReference type="SUPFAM" id="SSF51735">
    <property type="entry name" value="NAD(P)-binding Rossmann-fold domains"/>
    <property type="match status" value="1"/>
</dbReference>
<evidence type="ECO:0000313" key="6">
    <source>
        <dbReference type="EMBL" id="KIW41498.1"/>
    </source>
</evidence>
<dbReference type="Pfam" id="PF00106">
    <property type="entry name" value="adh_short"/>
    <property type="match status" value="1"/>
</dbReference>
<reference evidence="6 7" key="1">
    <citation type="submission" date="2015-01" db="EMBL/GenBank/DDBJ databases">
        <title>The Genome Sequence of Exophiala oligosperma CBS72588.</title>
        <authorList>
            <consortium name="The Broad Institute Genomics Platform"/>
            <person name="Cuomo C."/>
            <person name="de Hoog S."/>
            <person name="Gorbushina A."/>
            <person name="Stielow B."/>
            <person name="Teixiera M."/>
            <person name="Abouelleil A."/>
            <person name="Chapman S.B."/>
            <person name="Priest M."/>
            <person name="Young S.K."/>
            <person name="Wortman J."/>
            <person name="Nusbaum C."/>
            <person name="Birren B."/>
        </authorList>
    </citation>
    <scope>NUCLEOTIDE SEQUENCE [LARGE SCALE GENOMIC DNA]</scope>
    <source>
        <strain evidence="6 7">CBS 72588</strain>
    </source>
</reference>
<keyword evidence="5" id="KW-0812">Transmembrane</keyword>
<dbReference type="PRINTS" id="PR00081">
    <property type="entry name" value="GDHRDH"/>
</dbReference>
<evidence type="ECO:0008006" key="8">
    <source>
        <dbReference type="Google" id="ProtNLM"/>
    </source>
</evidence>
<feature type="transmembrane region" description="Helical" evidence="5">
    <location>
        <begin position="47"/>
        <end position="72"/>
    </location>
</feature>
<evidence type="ECO:0000256" key="2">
    <source>
        <dbReference type="ARBA" id="ARBA00022857"/>
    </source>
</evidence>
<dbReference type="InterPro" id="IPR002347">
    <property type="entry name" value="SDR_fam"/>
</dbReference>
<keyword evidence="7" id="KW-1185">Reference proteome</keyword>
<dbReference type="RefSeq" id="XP_016261714.1">
    <property type="nucleotide sequence ID" value="XM_016408234.1"/>
</dbReference>
<protein>
    <recommendedName>
        <fullName evidence="8">NAD(P)-binding protein</fullName>
    </recommendedName>
</protein>
<dbReference type="EMBL" id="KN847337">
    <property type="protein sequence ID" value="KIW41498.1"/>
    <property type="molecule type" value="Genomic_DNA"/>
</dbReference>
<dbReference type="OrthoDB" id="5840532at2759"/>
<accession>A0A0D2DET9</accession>
<feature type="transmembrane region" description="Helical" evidence="5">
    <location>
        <begin position="79"/>
        <end position="99"/>
    </location>
</feature>
<comment type="similarity">
    <text evidence="1">Belongs to the short-chain dehydrogenases/reductases (SDR) family.</text>
</comment>
<evidence type="ECO:0000256" key="4">
    <source>
        <dbReference type="SAM" id="MobiDB-lite"/>
    </source>
</evidence>
<keyword evidence="3" id="KW-0560">Oxidoreductase</keyword>
<dbReference type="HOGENOM" id="CLU_010194_5_1_1"/>
<evidence type="ECO:0000313" key="7">
    <source>
        <dbReference type="Proteomes" id="UP000053342"/>
    </source>
</evidence>
<organism evidence="6 7">
    <name type="scientific">Exophiala oligosperma</name>
    <dbReference type="NCBI Taxonomy" id="215243"/>
    <lineage>
        <taxon>Eukaryota</taxon>
        <taxon>Fungi</taxon>
        <taxon>Dikarya</taxon>
        <taxon>Ascomycota</taxon>
        <taxon>Pezizomycotina</taxon>
        <taxon>Eurotiomycetes</taxon>
        <taxon>Chaetothyriomycetidae</taxon>
        <taxon>Chaetothyriales</taxon>
        <taxon>Herpotrichiellaceae</taxon>
        <taxon>Exophiala</taxon>
    </lineage>
</organism>
<gene>
    <name evidence="6" type="ORF">PV06_07049</name>
</gene>
<feature type="region of interest" description="Disordered" evidence="4">
    <location>
        <begin position="209"/>
        <end position="228"/>
    </location>
</feature>
<evidence type="ECO:0000256" key="1">
    <source>
        <dbReference type="ARBA" id="ARBA00006484"/>
    </source>
</evidence>
<dbReference type="PANTHER" id="PTHR24322">
    <property type="entry name" value="PKSB"/>
    <property type="match status" value="1"/>
</dbReference>
<dbReference type="Gene3D" id="3.40.50.720">
    <property type="entry name" value="NAD(P)-binding Rossmann-like Domain"/>
    <property type="match status" value="1"/>
</dbReference>
<keyword evidence="2" id="KW-0521">NADP</keyword>
<proteinExistence type="inferred from homology"/>